<dbReference type="Proteomes" id="UP000031572">
    <property type="component" value="Unassembled WGS sequence"/>
</dbReference>
<dbReference type="Pfam" id="PF13490">
    <property type="entry name" value="zf-HC2"/>
    <property type="match status" value="1"/>
</dbReference>
<accession>A0A0C1YL08</accession>
<dbReference type="RefSeq" id="WP_040040021.1">
    <property type="nucleotide sequence ID" value="NZ_JWJG01000028.1"/>
</dbReference>
<dbReference type="InterPro" id="IPR041916">
    <property type="entry name" value="Anti_sigma_zinc_sf"/>
</dbReference>
<dbReference type="AlphaFoldDB" id="A0A0C1YL08"/>
<keyword evidence="2" id="KW-0812">Transmembrane</keyword>
<comment type="caution">
    <text evidence="2">The sequence shown here is derived from an EMBL/GenBank/DDBJ whole genome shotgun (WGS) entry which is preliminary data.</text>
</comment>
<evidence type="ECO:0000313" key="3">
    <source>
        <dbReference type="Proteomes" id="UP000031572"/>
    </source>
</evidence>
<name>A0A0C1YL08_9BURK</name>
<reference evidence="2 3" key="1">
    <citation type="submission" date="2014-12" db="EMBL/GenBank/DDBJ databases">
        <title>Denitrispirillum autotrophicum gen. nov., sp. nov., Denitrifying, Facultatively Autotrophic Bacteria Isolated from Rice Paddy Soil.</title>
        <authorList>
            <person name="Ishii S."/>
            <person name="Ashida N."/>
            <person name="Ohno H."/>
            <person name="Otsuka S."/>
            <person name="Yokota A."/>
            <person name="Senoo K."/>
        </authorList>
    </citation>
    <scope>NUCLEOTIDE SEQUENCE [LARGE SCALE GENOMIC DNA]</scope>
    <source>
        <strain evidence="2 3">TSA66</strain>
    </source>
</reference>
<protein>
    <submittedName>
        <fullName evidence="2">Transmembrane anti-sigma factor</fullName>
    </submittedName>
</protein>
<keyword evidence="2" id="KW-0472">Membrane</keyword>
<gene>
    <name evidence="2" type="ORF">TSA66_10840</name>
</gene>
<proteinExistence type="predicted"/>
<dbReference type="Gene3D" id="1.10.10.1320">
    <property type="entry name" value="Anti-sigma factor, zinc-finger domain"/>
    <property type="match status" value="1"/>
</dbReference>
<organism evidence="2 3">
    <name type="scientific">Noviherbaspirillum autotrophicum</name>
    <dbReference type="NCBI Taxonomy" id="709839"/>
    <lineage>
        <taxon>Bacteria</taxon>
        <taxon>Pseudomonadati</taxon>
        <taxon>Pseudomonadota</taxon>
        <taxon>Betaproteobacteria</taxon>
        <taxon>Burkholderiales</taxon>
        <taxon>Oxalobacteraceae</taxon>
        <taxon>Noviherbaspirillum</taxon>
    </lineage>
</organism>
<sequence>MNCPRHAEISAYMDDILTPSERQQFAPHLAGCPVCRQQLDDLLALREAMHALPSPGLGFDLAANLEFRTRGAARPRPPRSFWTAWGAPGLAVALSLASGAWLGAMWIGTGAAVAPSTPVTRVFDPVPPGGLCAAAELCGISKGLQ</sequence>
<evidence type="ECO:0000313" key="2">
    <source>
        <dbReference type="EMBL" id="KIF81197.1"/>
    </source>
</evidence>
<evidence type="ECO:0000259" key="1">
    <source>
        <dbReference type="Pfam" id="PF13490"/>
    </source>
</evidence>
<keyword evidence="3" id="KW-1185">Reference proteome</keyword>
<dbReference type="InterPro" id="IPR027383">
    <property type="entry name" value="Znf_put"/>
</dbReference>
<dbReference type="EMBL" id="JWJG01000028">
    <property type="protein sequence ID" value="KIF81197.1"/>
    <property type="molecule type" value="Genomic_DNA"/>
</dbReference>
<dbReference type="OrthoDB" id="5517770at2"/>
<dbReference type="STRING" id="709839.TSA66_10840"/>
<feature type="domain" description="Putative zinc-finger" evidence="1">
    <location>
        <begin position="8"/>
        <end position="36"/>
    </location>
</feature>